<proteinExistence type="predicted"/>
<dbReference type="GeneID" id="64819500"/>
<evidence type="ECO:0000256" key="1">
    <source>
        <dbReference type="SAM" id="MobiDB-lite"/>
    </source>
</evidence>
<dbReference type="Pfam" id="PF19952">
    <property type="entry name" value="DUF6414"/>
    <property type="match status" value="1"/>
</dbReference>
<dbReference type="InterPro" id="IPR045633">
    <property type="entry name" value="DUF6414"/>
</dbReference>
<keyword evidence="3" id="KW-1185">Reference proteome</keyword>
<dbReference type="RefSeq" id="WP_211533572.1">
    <property type="nucleotide sequence ID" value="NZ_CP058560.1"/>
</dbReference>
<dbReference type="EMBL" id="CP058560">
    <property type="protein sequence ID" value="QUH22628.1"/>
    <property type="molecule type" value="Genomic_DNA"/>
</dbReference>
<evidence type="ECO:0000313" key="2">
    <source>
        <dbReference type="EMBL" id="QUH22628.1"/>
    </source>
</evidence>
<protein>
    <submittedName>
        <fullName evidence="2">Uncharacterized protein</fullName>
    </submittedName>
</protein>
<dbReference type="AlphaFoldDB" id="A0A8T8K2G0"/>
<sequence>MLASMEDGFSSGSKTITRDNQTQSTGISGKGNFGINVYSLFKLGIEGSKNKIESDESNREVEEGRVHTYGSLMNRLIKNLDEIGVIKRVEDQESWKNIVESDFVELQGTFIPNPIVNSLTRLNNLMNLFIKFSEKKLIPPYNNLNNPPIPKGIPKQKIKDYKKELKRKADGDLKNMQSLVTMLKDISIDLENQDYQKYIIELKSLPDHKIVTYLFSEFIRDRSGVELPNGEFKILGKVVRKVEGDNSIDLLEGTAVGLSDEIVDGFTGALGDMSTNFNIQEIYFKVQAPAIQIIPIAVFV</sequence>
<accession>A0A8T8K2G0</accession>
<feature type="compositionally biased region" description="Polar residues" evidence="1">
    <location>
        <begin position="10"/>
        <end position="27"/>
    </location>
</feature>
<dbReference type="KEGG" id="meme:HYG87_02010"/>
<gene>
    <name evidence="2" type="ORF">HYG87_02010</name>
</gene>
<reference evidence="2" key="1">
    <citation type="submission" date="2020-07" db="EMBL/GenBank/DDBJ databases">
        <title>Methanobacterium. sp. MethCan genome.</title>
        <authorList>
            <person name="Postec A."/>
            <person name="Quemeneur M."/>
        </authorList>
    </citation>
    <scope>NUCLEOTIDE SEQUENCE</scope>
    <source>
        <strain evidence="2">MethCAN</strain>
    </source>
</reference>
<evidence type="ECO:0000313" key="3">
    <source>
        <dbReference type="Proteomes" id="UP000681041"/>
    </source>
</evidence>
<dbReference type="OrthoDB" id="385086at2157"/>
<dbReference type="Proteomes" id="UP000681041">
    <property type="component" value="Chromosome"/>
</dbReference>
<name>A0A8T8K2G0_9EURY</name>
<feature type="region of interest" description="Disordered" evidence="1">
    <location>
        <begin position="1"/>
        <end position="27"/>
    </location>
</feature>
<organism evidence="2 3">
    <name type="scientific">Methanobacterium alkalithermotolerans</name>
    <dbReference type="NCBI Taxonomy" id="2731220"/>
    <lineage>
        <taxon>Archaea</taxon>
        <taxon>Methanobacteriati</taxon>
        <taxon>Methanobacteriota</taxon>
        <taxon>Methanomada group</taxon>
        <taxon>Methanobacteria</taxon>
        <taxon>Methanobacteriales</taxon>
        <taxon>Methanobacteriaceae</taxon>
        <taxon>Methanobacterium</taxon>
    </lineage>
</organism>